<name>L1JBL5_GUITC</name>
<dbReference type="HOGENOM" id="CLU_132942_1_0_1"/>
<gene>
    <name evidence="1" type="ORF">GUITHDRAFT_108576</name>
</gene>
<dbReference type="PaxDb" id="55529-EKX45702"/>
<dbReference type="RefSeq" id="XP_005832682.1">
    <property type="nucleotide sequence ID" value="XM_005832625.1"/>
</dbReference>
<evidence type="ECO:0000313" key="1">
    <source>
        <dbReference type="EMBL" id="EKX45702.1"/>
    </source>
</evidence>
<dbReference type="EnsemblProtists" id="EKX45702">
    <property type="protein sequence ID" value="EKX45702"/>
    <property type="gene ID" value="GUITHDRAFT_108576"/>
</dbReference>
<proteinExistence type="predicted"/>
<dbReference type="EMBL" id="JH992998">
    <property type="protein sequence ID" value="EKX45702.1"/>
    <property type="molecule type" value="Genomic_DNA"/>
</dbReference>
<organism evidence="1">
    <name type="scientific">Guillardia theta (strain CCMP2712)</name>
    <name type="common">Cryptophyte</name>
    <dbReference type="NCBI Taxonomy" id="905079"/>
    <lineage>
        <taxon>Eukaryota</taxon>
        <taxon>Cryptophyceae</taxon>
        <taxon>Pyrenomonadales</taxon>
        <taxon>Geminigeraceae</taxon>
        <taxon>Guillardia</taxon>
    </lineage>
</organism>
<reference evidence="1 3" key="1">
    <citation type="journal article" date="2012" name="Nature">
        <title>Algal genomes reveal evolutionary mosaicism and the fate of nucleomorphs.</title>
        <authorList>
            <consortium name="DOE Joint Genome Institute"/>
            <person name="Curtis B.A."/>
            <person name="Tanifuji G."/>
            <person name="Burki F."/>
            <person name="Gruber A."/>
            <person name="Irimia M."/>
            <person name="Maruyama S."/>
            <person name="Arias M.C."/>
            <person name="Ball S.G."/>
            <person name="Gile G.H."/>
            <person name="Hirakawa Y."/>
            <person name="Hopkins J.F."/>
            <person name="Kuo A."/>
            <person name="Rensing S.A."/>
            <person name="Schmutz J."/>
            <person name="Symeonidi A."/>
            <person name="Elias M."/>
            <person name="Eveleigh R.J."/>
            <person name="Herman E.K."/>
            <person name="Klute M.J."/>
            <person name="Nakayama T."/>
            <person name="Obornik M."/>
            <person name="Reyes-Prieto A."/>
            <person name="Armbrust E.V."/>
            <person name="Aves S.J."/>
            <person name="Beiko R.G."/>
            <person name="Coutinho P."/>
            <person name="Dacks J.B."/>
            <person name="Durnford D.G."/>
            <person name="Fast N.M."/>
            <person name="Green B.R."/>
            <person name="Grisdale C.J."/>
            <person name="Hempel F."/>
            <person name="Henrissat B."/>
            <person name="Hoppner M.P."/>
            <person name="Ishida K."/>
            <person name="Kim E."/>
            <person name="Koreny L."/>
            <person name="Kroth P.G."/>
            <person name="Liu Y."/>
            <person name="Malik S.B."/>
            <person name="Maier U.G."/>
            <person name="McRose D."/>
            <person name="Mock T."/>
            <person name="Neilson J.A."/>
            <person name="Onodera N.T."/>
            <person name="Poole A.M."/>
            <person name="Pritham E.J."/>
            <person name="Richards T.A."/>
            <person name="Rocap G."/>
            <person name="Roy S.W."/>
            <person name="Sarai C."/>
            <person name="Schaack S."/>
            <person name="Shirato S."/>
            <person name="Slamovits C.H."/>
            <person name="Spencer D.F."/>
            <person name="Suzuki S."/>
            <person name="Worden A.Z."/>
            <person name="Zauner S."/>
            <person name="Barry K."/>
            <person name="Bell C."/>
            <person name="Bharti A.K."/>
            <person name="Crow J.A."/>
            <person name="Grimwood J."/>
            <person name="Kramer R."/>
            <person name="Lindquist E."/>
            <person name="Lucas S."/>
            <person name="Salamov A."/>
            <person name="McFadden G.I."/>
            <person name="Lane C.E."/>
            <person name="Keeling P.J."/>
            <person name="Gray M.W."/>
            <person name="Grigoriev I.V."/>
            <person name="Archibald J.M."/>
        </authorList>
    </citation>
    <scope>NUCLEOTIDE SEQUENCE</scope>
    <source>
        <strain evidence="1 3">CCMP2712</strain>
    </source>
</reference>
<protein>
    <submittedName>
        <fullName evidence="1 2">Uncharacterized protein</fullName>
    </submittedName>
</protein>
<keyword evidence="3" id="KW-1185">Reference proteome</keyword>
<dbReference type="GeneID" id="17302322"/>
<reference evidence="3" key="2">
    <citation type="submission" date="2012-11" db="EMBL/GenBank/DDBJ databases">
        <authorList>
            <person name="Kuo A."/>
            <person name="Curtis B.A."/>
            <person name="Tanifuji G."/>
            <person name="Burki F."/>
            <person name="Gruber A."/>
            <person name="Irimia M."/>
            <person name="Maruyama S."/>
            <person name="Arias M.C."/>
            <person name="Ball S.G."/>
            <person name="Gile G.H."/>
            <person name="Hirakawa Y."/>
            <person name="Hopkins J.F."/>
            <person name="Rensing S.A."/>
            <person name="Schmutz J."/>
            <person name="Symeonidi A."/>
            <person name="Elias M."/>
            <person name="Eveleigh R.J."/>
            <person name="Herman E.K."/>
            <person name="Klute M.J."/>
            <person name="Nakayama T."/>
            <person name="Obornik M."/>
            <person name="Reyes-Prieto A."/>
            <person name="Armbrust E.V."/>
            <person name="Aves S.J."/>
            <person name="Beiko R.G."/>
            <person name="Coutinho P."/>
            <person name="Dacks J.B."/>
            <person name="Durnford D.G."/>
            <person name="Fast N.M."/>
            <person name="Green B.R."/>
            <person name="Grisdale C."/>
            <person name="Hempe F."/>
            <person name="Henrissat B."/>
            <person name="Hoppner M.P."/>
            <person name="Ishida K.-I."/>
            <person name="Kim E."/>
            <person name="Koreny L."/>
            <person name="Kroth P.G."/>
            <person name="Liu Y."/>
            <person name="Malik S.-B."/>
            <person name="Maier U.G."/>
            <person name="McRose D."/>
            <person name="Mock T."/>
            <person name="Neilson J.A."/>
            <person name="Onodera N.T."/>
            <person name="Poole A.M."/>
            <person name="Pritham E.J."/>
            <person name="Richards T.A."/>
            <person name="Rocap G."/>
            <person name="Roy S.W."/>
            <person name="Sarai C."/>
            <person name="Schaack S."/>
            <person name="Shirato S."/>
            <person name="Slamovits C.H."/>
            <person name="Spencer D.F."/>
            <person name="Suzuki S."/>
            <person name="Worden A.Z."/>
            <person name="Zauner S."/>
            <person name="Barry K."/>
            <person name="Bell C."/>
            <person name="Bharti A.K."/>
            <person name="Crow J.A."/>
            <person name="Grimwood J."/>
            <person name="Kramer R."/>
            <person name="Lindquist E."/>
            <person name="Lucas S."/>
            <person name="Salamov A."/>
            <person name="McFadden G.I."/>
            <person name="Lane C.E."/>
            <person name="Keeling P.J."/>
            <person name="Gray M.W."/>
            <person name="Grigoriev I.V."/>
            <person name="Archibald J.M."/>
        </authorList>
    </citation>
    <scope>NUCLEOTIDE SEQUENCE</scope>
    <source>
        <strain evidence="3">CCMP2712</strain>
    </source>
</reference>
<sequence>MNVEYQFGGQIGPGGNICPPADVLFSDIANVQTLFASRWPLTTITDETSSKESGYNYDYVADGNAGAVWNYGSDFGGGSDSPSDHKIFGKFGVTDSAYSNIKLCPGTAGASCSG</sequence>
<dbReference type="KEGG" id="gtt:GUITHDRAFT_108576"/>
<reference evidence="2" key="3">
    <citation type="submission" date="2016-03" db="UniProtKB">
        <authorList>
            <consortium name="EnsemblProtists"/>
        </authorList>
    </citation>
    <scope>IDENTIFICATION</scope>
</reference>
<evidence type="ECO:0000313" key="2">
    <source>
        <dbReference type="EnsemblProtists" id="EKX45702"/>
    </source>
</evidence>
<accession>L1JBL5</accession>
<dbReference type="Proteomes" id="UP000011087">
    <property type="component" value="Unassembled WGS sequence"/>
</dbReference>
<dbReference type="AlphaFoldDB" id="L1JBL5"/>
<evidence type="ECO:0000313" key="3">
    <source>
        <dbReference type="Proteomes" id="UP000011087"/>
    </source>
</evidence>